<dbReference type="GO" id="GO:0071011">
    <property type="term" value="C:precatalytic spliceosome"/>
    <property type="evidence" value="ECO:0007669"/>
    <property type="project" value="TreeGrafter"/>
</dbReference>
<protein>
    <recommendedName>
        <fullName evidence="5">Pleiotropic regulator 1</fullName>
    </recommendedName>
</protein>
<evidence type="ECO:0000256" key="1">
    <source>
        <dbReference type="ARBA" id="ARBA00025726"/>
    </source>
</evidence>
<evidence type="ECO:0000256" key="2">
    <source>
        <dbReference type="PROSITE-ProRule" id="PRU00221"/>
    </source>
</evidence>
<dbReference type="PROSITE" id="PS50082">
    <property type="entry name" value="WD_REPEATS_2"/>
    <property type="match status" value="1"/>
</dbReference>
<dbReference type="GeneTree" id="ENSGT00940000155316"/>
<organism evidence="3 4">
    <name type="scientific">Neolamprologus brichardi</name>
    <name type="common">Fairy cichlid</name>
    <name type="synonym">Lamprologus brichardi</name>
    <dbReference type="NCBI Taxonomy" id="32507"/>
    <lineage>
        <taxon>Eukaryota</taxon>
        <taxon>Metazoa</taxon>
        <taxon>Chordata</taxon>
        <taxon>Craniata</taxon>
        <taxon>Vertebrata</taxon>
        <taxon>Euteleostomi</taxon>
        <taxon>Actinopterygii</taxon>
        <taxon>Neopterygii</taxon>
        <taxon>Teleostei</taxon>
        <taxon>Neoteleostei</taxon>
        <taxon>Acanthomorphata</taxon>
        <taxon>Ovalentaria</taxon>
        <taxon>Cichlomorphae</taxon>
        <taxon>Cichliformes</taxon>
        <taxon>Cichlidae</taxon>
        <taxon>African cichlids</taxon>
        <taxon>Pseudocrenilabrinae</taxon>
        <taxon>Lamprologini</taxon>
        <taxon>Neolamprologus</taxon>
    </lineage>
</organism>
<dbReference type="Gene3D" id="2.130.10.10">
    <property type="entry name" value="YVTN repeat-like/Quinoprotein amine dehydrogenase"/>
    <property type="match status" value="1"/>
</dbReference>
<dbReference type="GO" id="GO:0000974">
    <property type="term" value="C:Prp19 complex"/>
    <property type="evidence" value="ECO:0007669"/>
    <property type="project" value="TreeGrafter"/>
</dbReference>
<dbReference type="SMART" id="SM00320">
    <property type="entry name" value="WD40"/>
    <property type="match status" value="1"/>
</dbReference>
<comment type="similarity">
    <text evidence="1">Belongs to the WD repeat PRL1/PRL2 family.</text>
</comment>
<proteinExistence type="inferred from homology"/>
<sequence>MTEDVQKHSVHTLVFRSLKRTHDMFVSDHAKSISLDDESHKLKMGVKLKADYGAVLHLPILREGKDRDSHLSGSMEGGTRNSALMRRAPTMPKPQWHPPWKLFRVISGHLGWVRSIAVEPGNQWFVTGSADRTIKVNLGPGQWKTETLSDWTHQHSAWGGGQQPQSLPFLLRGGQAGQMLGSGVQQGILSNKGVIGLCHSKQFI</sequence>
<dbReference type="STRING" id="32507.ENSNBRP00000010892"/>
<dbReference type="Pfam" id="PF00400">
    <property type="entry name" value="WD40"/>
    <property type="match status" value="1"/>
</dbReference>
<dbReference type="InterPro" id="IPR036322">
    <property type="entry name" value="WD40_repeat_dom_sf"/>
</dbReference>
<name>A0A3Q4H3E6_NEOBR</name>
<dbReference type="GO" id="GO:0000398">
    <property type="term" value="P:mRNA splicing, via spliceosome"/>
    <property type="evidence" value="ECO:0007669"/>
    <property type="project" value="InterPro"/>
</dbReference>
<dbReference type="PANTHER" id="PTHR19923">
    <property type="entry name" value="WD40 REPEAT PROTEINPRL1/PRL2-RELATED"/>
    <property type="match status" value="1"/>
</dbReference>
<dbReference type="Proteomes" id="UP000261580">
    <property type="component" value="Unassembled WGS sequence"/>
</dbReference>
<dbReference type="Bgee" id="ENSNBRG00000008474">
    <property type="expression patterns" value="Expressed in zone of skin and 7 other cell types or tissues"/>
</dbReference>
<feature type="repeat" description="WD" evidence="2">
    <location>
        <begin position="106"/>
        <end position="136"/>
    </location>
</feature>
<dbReference type="Ensembl" id="ENSNBRT00000011199.1">
    <property type="protein sequence ID" value="ENSNBRP00000010892.1"/>
    <property type="gene ID" value="ENSNBRG00000008474.1"/>
</dbReference>
<dbReference type="GO" id="GO:0071013">
    <property type="term" value="C:catalytic step 2 spliceosome"/>
    <property type="evidence" value="ECO:0007669"/>
    <property type="project" value="TreeGrafter"/>
</dbReference>
<dbReference type="InterPro" id="IPR045241">
    <property type="entry name" value="Prp46/PLRG1-like"/>
</dbReference>
<keyword evidence="2" id="KW-0853">WD repeat</keyword>
<dbReference type="PANTHER" id="PTHR19923:SF0">
    <property type="entry name" value="PLEIOTROPIC REGULATOR 1"/>
    <property type="match status" value="1"/>
</dbReference>
<dbReference type="InterPro" id="IPR015943">
    <property type="entry name" value="WD40/YVTN_repeat-like_dom_sf"/>
</dbReference>
<evidence type="ECO:0000313" key="3">
    <source>
        <dbReference type="Ensembl" id="ENSNBRP00000010892.1"/>
    </source>
</evidence>
<dbReference type="AlphaFoldDB" id="A0A3Q4H3E6"/>
<evidence type="ECO:0008006" key="5">
    <source>
        <dbReference type="Google" id="ProtNLM"/>
    </source>
</evidence>
<reference evidence="3" key="2">
    <citation type="submission" date="2025-09" db="UniProtKB">
        <authorList>
            <consortium name="Ensembl"/>
        </authorList>
    </citation>
    <scope>IDENTIFICATION</scope>
</reference>
<evidence type="ECO:0000313" key="4">
    <source>
        <dbReference type="Proteomes" id="UP000261580"/>
    </source>
</evidence>
<dbReference type="InterPro" id="IPR001680">
    <property type="entry name" value="WD40_rpt"/>
</dbReference>
<keyword evidence="4" id="KW-1185">Reference proteome</keyword>
<reference evidence="3" key="1">
    <citation type="submission" date="2025-08" db="UniProtKB">
        <authorList>
            <consortium name="Ensembl"/>
        </authorList>
    </citation>
    <scope>IDENTIFICATION</scope>
</reference>
<dbReference type="SUPFAM" id="SSF50978">
    <property type="entry name" value="WD40 repeat-like"/>
    <property type="match status" value="1"/>
</dbReference>
<accession>A0A3Q4H3E6</accession>